<gene>
    <name evidence="1" type="ORF">MPNT_40087</name>
</gene>
<accession>A0A8J2BKU0</accession>
<dbReference type="Proteomes" id="UP000663859">
    <property type="component" value="Unassembled WGS sequence"/>
</dbReference>
<organism evidence="1 2">
    <name type="scientific">Candidatus Methylacidithermus pantelleriae</name>
    <dbReference type="NCBI Taxonomy" id="2744239"/>
    <lineage>
        <taxon>Bacteria</taxon>
        <taxon>Pseudomonadati</taxon>
        <taxon>Verrucomicrobiota</taxon>
        <taxon>Methylacidiphilae</taxon>
        <taxon>Methylacidiphilales</taxon>
        <taxon>Methylacidiphilaceae</taxon>
        <taxon>Candidatus Methylacidithermus</taxon>
    </lineage>
</organism>
<reference evidence="1" key="1">
    <citation type="submission" date="2021-02" db="EMBL/GenBank/DDBJ databases">
        <authorList>
            <person name="Cremers G."/>
            <person name="Picone N."/>
        </authorList>
    </citation>
    <scope>NUCLEOTIDE SEQUENCE</scope>
    <source>
        <strain evidence="1">PQ17</strain>
    </source>
</reference>
<evidence type="ECO:0000313" key="1">
    <source>
        <dbReference type="EMBL" id="CAF0700951.1"/>
    </source>
</evidence>
<protein>
    <submittedName>
        <fullName evidence="1">Uncharacterized protein</fullName>
    </submittedName>
</protein>
<proteinExistence type="predicted"/>
<comment type="caution">
    <text evidence="1">The sequence shown here is derived from an EMBL/GenBank/DDBJ whole genome shotgun (WGS) entry which is preliminary data.</text>
</comment>
<evidence type="ECO:0000313" key="2">
    <source>
        <dbReference type="Proteomes" id="UP000663859"/>
    </source>
</evidence>
<dbReference type="AlphaFoldDB" id="A0A8J2BKU0"/>
<keyword evidence="2" id="KW-1185">Reference proteome</keyword>
<sequence>MTIFPPLVSAQSGWLNTAGKRVALLREKSLLTYNYKYLRF</sequence>
<name>A0A8J2BKU0_9BACT</name>
<dbReference type="EMBL" id="CAJNOB010000034">
    <property type="protein sequence ID" value="CAF0700951.1"/>
    <property type="molecule type" value="Genomic_DNA"/>
</dbReference>